<dbReference type="PANTHER" id="PTHR44591:SF3">
    <property type="entry name" value="RESPONSE REGULATORY DOMAIN-CONTAINING PROTEIN"/>
    <property type="match status" value="1"/>
</dbReference>
<evidence type="ECO:0000259" key="3">
    <source>
        <dbReference type="PROSITE" id="PS50110"/>
    </source>
</evidence>
<dbReference type="InterPro" id="IPR001789">
    <property type="entry name" value="Sig_transdc_resp-reg_receiver"/>
</dbReference>
<dbReference type="SUPFAM" id="SSF52172">
    <property type="entry name" value="CheY-like"/>
    <property type="match status" value="1"/>
</dbReference>
<sequence length="142" mass="15724">MEPTPEMLLLSVLIVDDCVDTATSLAELLRFWGCATWTAANGAEALRLFETYLPDVVILDIRMPGMNGWELARRLRSGPKPPLLVAVTGCGQEEDRHRSDESGIHLHLIKPVDPAVLVAVLRRFDRVLTPAACEPLRPSQSR</sequence>
<dbReference type="CDD" id="cd17580">
    <property type="entry name" value="REC_2_DhkD-like"/>
    <property type="match status" value="1"/>
</dbReference>
<protein>
    <submittedName>
        <fullName evidence="4">Chemotaxis protein methyltransferase CheR</fullName>
    </submittedName>
</protein>
<dbReference type="Proteomes" id="UP000214646">
    <property type="component" value="Unassembled WGS sequence"/>
</dbReference>
<name>A0A225DL03_9BACT</name>
<dbReference type="SMART" id="SM00448">
    <property type="entry name" value="REC"/>
    <property type="match status" value="1"/>
</dbReference>
<dbReference type="GO" id="GO:0000160">
    <property type="term" value="P:phosphorelay signal transduction system"/>
    <property type="evidence" value="ECO:0007669"/>
    <property type="project" value="InterPro"/>
</dbReference>
<feature type="domain" description="Response regulatory" evidence="3">
    <location>
        <begin position="11"/>
        <end position="125"/>
    </location>
</feature>
<dbReference type="InterPro" id="IPR050595">
    <property type="entry name" value="Bact_response_regulator"/>
</dbReference>
<dbReference type="EMBL" id="NIDE01000008">
    <property type="protein sequence ID" value="OWK40344.1"/>
    <property type="molecule type" value="Genomic_DNA"/>
</dbReference>
<dbReference type="GO" id="GO:0032259">
    <property type="term" value="P:methylation"/>
    <property type="evidence" value="ECO:0007669"/>
    <property type="project" value="UniProtKB-KW"/>
</dbReference>
<proteinExistence type="predicted"/>
<keyword evidence="4" id="KW-0808">Transferase</keyword>
<evidence type="ECO:0000313" key="5">
    <source>
        <dbReference type="Proteomes" id="UP000214646"/>
    </source>
</evidence>
<evidence type="ECO:0000313" key="4">
    <source>
        <dbReference type="EMBL" id="OWK40344.1"/>
    </source>
</evidence>
<accession>A0A225DL03</accession>
<organism evidence="4 5">
    <name type="scientific">Fimbriiglobus ruber</name>
    <dbReference type="NCBI Taxonomy" id="1908690"/>
    <lineage>
        <taxon>Bacteria</taxon>
        <taxon>Pseudomonadati</taxon>
        <taxon>Planctomycetota</taxon>
        <taxon>Planctomycetia</taxon>
        <taxon>Gemmatales</taxon>
        <taxon>Gemmataceae</taxon>
        <taxon>Fimbriiglobus</taxon>
    </lineage>
</organism>
<dbReference type="AlphaFoldDB" id="A0A225DL03"/>
<dbReference type="Pfam" id="PF00072">
    <property type="entry name" value="Response_reg"/>
    <property type="match status" value="1"/>
</dbReference>
<dbReference type="Gene3D" id="3.40.50.2300">
    <property type="match status" value="1"/>
</dbReference>
<comment type="caution">
    <text evidence="4">The sequence shown here is derived from an EMBL/GenBank/DDBJ whole genome shotgun (WGS) entry which is preliminary data.</text>
</comment>
<evidence type="ECO:0000256" key="1">
    <source>
        <dbReference type="ARBA" id="ARBA00022553"/>
    </source>
</evidence>
<keyword evidence="4" id="KW-0489">Methyltransferase</keyword>
<reference evidence="5" key="1">
    <citation type="submission" date="2017-06" db="EMBL/GenBank/DDBJ databases">
        <title>Genome analysis of Fimbriiglobus ruber SP5, the first member of the order Planctomycetales with confirmed chitinolytic capability.</title>
        <authorList>
            <person name="Ravin N.V."/>
            <person name="Rakitin A.L."/>
            <person name="Ivanova A.A."/>
            <person name="Beletsky A.V."/>
            <person name="Kulichevskaya I.S."/>
            <person name="Mardanov A.V."/>
            <person name="Dedysh S.N."/>
        </authorList>
    </citation>
    <scope>NUCLEOTIDE SEQUENCE [LARGE SCALE GENOMIC DNA]</scope>
    <source>
        <strain evidence="5">SP5</strain>
    </source>
</reference>
<evidence type="ECO:0000256" key="2">
    <source>
        <dbReference type="PROSITE-ProRule" id="PRU00169"/>
    </source>
</evidence>
<dbReference type="RefSeq" id="WP_161967612.1">
    <property type="nucleotide sequence ID" value="NZ_NIDE01000008.1"/>
</dbReference>
<dbReference type="PROSITE" id="PS50110">
    <property type="entry name" value="RESPONSE_REGULATORY"/>
    <property type="match status" value="1"/>
</dbReference>
<feature type="modified residue" description="4-aspartylphosphate" evidence="2">
    <location>
        <position position="60"/>
    </location>
</feature>
<keyword evidence="5" id="KW-1185">Reference proteome</keyword>
<gene>
    <name evidence="4" type="ORF">FRUB_05263</name>
</gene>
<dbReference type="OrthoDB" id="9809318at2"/>
<dbReference type="GO" id="GO:0008168">
    <property type="term" value="F:methyltransferase activity"/>
    <property type="evidence" value="ECO:0007669"/>
    <property type="project" value="UniProtKB-KW"/>
</dbReference>
<dbReference type="PANTHER" id="PTHR44591">
    <property type="entry name" value="STRESS RESPONSE REGULATOR PROTEIN 1"/>
    <property type="match status" value="1"/>
</dbReference>
<dbReference type="InterPro" id="IPR011006">
    <property type="entry name" value="CheY-like_superfamily"/>
</dbReference>
<keyword evidence="1 2" id="KW-0597">Phosphoprotein</keyword>